<evidence type="ECO:0000313" key="2">
    <source>
        <dbReference type="EnsemblMetazoa" id="ISCW008456-PA"/>
    </source>
</evidence>
<dbReference type="InParanoid" id="B7PVX0"/>
<evidence type="ECO:0000313" key="3">
    <source>
        <dbReference type="Proteomes" id="UP000001555"/>
    </source>
</evidence>
<dbReference type="EMBL" id="DS803087">
    <property type="protein sequence ID" value="EEC10742.1"/>
    <property type="molecule type" value="Genomic_DNA"/>
</dbReference>
<organism>
    <name type="scientific">Ixodes scapularis</name>
    <name type="common">Black-legged tick</name>
    <name type="synonym">Deer tick</name>
    <dbReference type="NCBI Taxonomy" id="6945"/>
    <lineage>
        <taxon>Eukaryota</taxon>
        <taxon>Metazoa</taxon>
        <taxon>Ecdysozoa</taxon>
        <taxon>Arthropoda</taxon>
        <taxon>Chelicerata</taxon>
        <taxon>Arachnida</taxon>
        <taxon>Acari</taxon>
        <taxon>Parasitiformes</taxon>
        <taxon>Ixodida</taxon>
        <taxon>Ixodoidea</taxon>
        <taxon>Ixodidae</taxon>
        <taxon>Ixodinae</taxon>
        <taxon>Ixodes</taxon>
    </lineage>
</organism>
<dbReference type="EMBL" id="ABJB010339565">
    <property type="status" value="NOT_ANNOTATED_CDS"/>
    <property type="molecule type" value="Genomic_DNA"/>
</dbReference>
<protein>
    <submittedName>
        <fullName evidence="1 2">Uncharacterized protein</fullName>
    </submittedName>
</protein>
<dbReference type="AlphaFoldDB" id="B7PVX0"/>
<proteinExistence type="predicted"/>
<reference evidence="1 3" key="1">
    <citation type="submission" date="2008-03" db="EMBL/GenBank/DDBJ databases">
        <title>Annotation of Ixodes scapularis.</title>
        <authorList>
            <consortium name="Ixodes scapularis Genome Project Consortium"/>
            <person name="Caler E."/>
            <person name="Hannick L.I."/>
            <person name="Bidwell S."/>
            <person name="Joardar V."/>
            <person name="Thiagarajan M."/>
            <person name="Amedeo P."/>
            <person name="Galinsky K.J."/>
            <person name="Schobel S."/>
            <person name="Inman J."/>
            <person name="Hostetler J."/>
            <person name="Miller J."/>
            <person name="Hammond M."/>
            <person name="Megy K."/>
            <person name="Lawson D."/>
            <person name="Kodira C."/>
            <person name="Sutton G."/>
            <person name="Meyer J."/>
            <person name="Hill C.A."/>
            <person name="Birren B."/>
            <person name="Nene V."/>
            <person name="Collins F."/>
            <person name="Alarcon-Chaidez F."/>
            <person name="Wikel S."/>
            <person name="Strausberg R."/>
        </authorList>
    </citation>
    <scope>NUCLEOTIDE SEQUENCE [LARGE SCALE GENOMIC DNA]</scope>
    <source>
        <strain evidence="3">Wikel</strain>
        <strain evidence="1">Wikel colony</strain>
    </source>
</reference>
<dbReference type="VEuPathDB" id="VectorBase:ISCW008456"/>
<keyword evidence="3" id="KW-1185">Reference proteome</keyword>
<sequence length="92" mass="10073">MIWPRSLHRVETSLFDGALLARIFGRRKEESDICVCASSASYCEEDGAKVKMDGRLSGRITFGASTVRGFSSGKVSLEESFHFGAAFSAYAR</sequence>
<dbReference type="PaxDb" id="6945-B7PVX0"/>
<accession>B7PVX0</accession>
<name>B7PVX0_IXOSC</name>
<dbReference type="VEuPathDB" id="VectorBase:ISCI008456"/>
<dbReference type="EnsemblMetazoa" id="ISCW008456-RA">
    <property type="protein sequence ID" value="ISCW008456-PA"/>
    <property type="gene ID" value="ISCW008456"/>
</dbReference>
<reference evidence="2" key="2">
    <citation type="submission" date="2020-05" db="UniProtKB">
        <authorList>
            <consortium name="EnsemblMetazoa"/>
        </authorList>
    </citation>
    <scope>IDENTIFICATION</scope>
    <source>
        <strain evidence="2">wikel</strain>
    </source>
</reference>
<gene>
    <name evidence="1" type="ORF">IscW_ISCW008456</name>
</gene>
<evidence type="ECO:0000313" key="1">
    <source>
        <dbReference type="EMBL" id="EEC10742.1"/>
    </source>
</evidence>
<dbReference type="Proteomes" id="UP000001555">
    <property type="component" value="Unassembled WGS sequence"/>
</dbReference>
<dbReference type="HOGENOM" id="CLU_2415716_0_0_1"/>